<comment type="caution">
    <text evidence="1">The sequence shown here is derived from an EMBL/GenBank/DDBJ whole genome shotgun (WGS) entry which is preliminary data.</text>
</comment>
<organism evidence="1 2">
    <name type="scientific">Parasutterella excrementihominis</name>
    <dbReference type="NCBI Taxonomy" id="487175"/>
    <lineage>
        <taxon>Bacteria</taxon>
        <taxon>Pseudomonadati</taxon>
        <taxon>Pseudomonadota</taxon>
        <taxon>Betaproteobacteria</taxon>
        <taxon>Burkholderiales</taxon>
        <taxon>Sutterellaceae</taxon>
        <taxon>Parasutterella</taxon>
    </lineage>
</organism>
<dbReference type="EMBL" id="WNCL01000002">
    <property type="protein sequence ID" value="MTU42199.1"/>
    <property type="molecule type" value="Genomic_DNA"/>
</dbReference>
<gene>
    <name evidence="1" type="ORF">GMD42_00890</name>
</gene>
<proteinExistence type="predicted"/>
<evidence type="ECO:0000313" key="2">
    <source>
        <dbReference type="Proteomes" id="UP000462362"/>
    </source>
</evidence>
<dbReference type="AlphaFoldDB" id="A0A6I3RXL9"/>
<reference evidence="1 2" key="1">
    <citation type="journal article" date="2019" name="Nat. Med.">
        <title>A library of human gut bacterial isolates paired with longitudinal multiomics data enables mechanistic microbiome research.</title>
        <authorList>
            <person name="Poyet M."/>
            <person name="Groussin M."/>
            <person name="Gibbons S.M."/>
            <person name="Avila-Pacheco J."/>
            <person name="Jiang X."/>
            <person name="Kearney S.M."/>
            <person name="Perrotta A.R."/>
            <person name="Berdy B."/>
            <person name="Zhao S."/>
            <person name="Lieberman T.D."/>
            <person name="Swanson P.K."/>
            <person name="Smith M."/>
            <person name="Roesemann S."/>
            <person name="Alexander J.E."/>
            <person name="Rich S.A."/>
            <person name="Livny J."/>
            <person name="Vlamakis H."/>
            <person name="Clish C."/>
            <person name="Bullock K."/>
            <person name="Deik A."/>
            <person name="Scott J."/>
            <person name="Pierce K.A."/>
            <person name="Xavier R.J."/>
            <person name="Alm E.J."/>
        </authorList>
    </citation>
    <scope>NUCLEOTIDE SEQUENCE [LARGE SCALE GENOMIC DNA]</scope>
    <source>
        <strain evidence="1 2">BIOML-A2</strain>
    </source>
</reference>
<protein>
    <submittedName>
        <fullName evidence="1">Uncharacterized protein</fullName>
    </submittedName>
</protein>
<evidence type="ECO:0000313" key="1">
    <source>
        <dbReference type="EMBL" id="MTU42199.1"/>
    </source>
</evidence>
<accession>A0A6I3RXL9</accession>
<dbReference type="RefSeq" id="WP_046447911.1">
    <property type="nucleotide sequence ID" value="NZ_CAMSPD010000035.1"/>
</dbReference>
<dbReference type="Proteomes" id="UP000462362">
    <property type="component" value="Unassembled WGS sequence"/>
</dbReference>
<sequence length="224" mass="25522">MKEIRYLPVVLLLLQPVVGSAHNPGHPSPSETTATVVIDASSAEENSSIPRPHAPNAASNPNVPKCHWDKLDAEGRASVWPTLSARHRDYHWRLMTSEERAELRSFLPKMERRRLRERFVTNHQHARDNDRPYVLYKRLSKQELCELREQVRQANKQLVLSKMLKTPAQIEYEDQFLSKLAEMNDLNHQMVIVTIQESAMESMAAADQKVTPAAQESASARVSP</sequence>
<name>A0A6I3RXL9_9BURK</name>